<dbReference type="EMBL" id="JBHUEN010000005">
    <property type="protein sequence ID" value="MFD1880404.1"/>
    <property type="molecule type" value="Genomic_DNA"/>
</dbReference>
<sequence>MTNTIAIVLALAIVSVFVADAYWLHWNLPLFLARNFAALVDYVSFWR</sequence>
<evidence type="ECO:0000313" key="2">
    <source>
        <dbReference type="Proteomes" id="UP001597213"/>
    </source>
</evidence>
<name>A0ABW4R2E9_9RHOB</name>
<dbReference type="RefSeq" id="WP_379139562.1">
    <property type="nucleotide sequence ID" value="NZ_JBHUEN010000005.1"/>
</dbReference>
<dbReference type="Proteomes" id="UP001597213">
    <property type="component" value="Unassembled WGS sequence"/>
</dbReference>
<protein>
    <recommendedName>
        <fullName evidence="3">Glyceraldehyde-3-phosphate dehydrogenase</fullName>
    </recommendedName>
</protein>
<accession>A0ABW4R2E9</accession>
<comment type="caution">
    <text evidence="1">The sequence shown here is derived from an EMBL/GenBank/DDBJ whole genome shotgun (WGS) entry which is preliminary data.</text>
</comment>
<proteinExistence type="predicted"/>
<keyword evidence="2" id="KW-1185">Reference proteome</keyword>
<gene>
    <name evidence="1" type="ORF">ACFSCT_01590</name>
</gene>
<reference evidence="2" key="1">
    <citation type="journal article" date="2019" name="Int. J. Syst. Evol. Microbiol.">
        <title>The Global Catalogue of Microorganisms (GCM) 10K type strain sequencing project: providing services to taxonomists for standard genome sequencing and annotation.</title>
        <authorList>
            <consortium name="The Broad Institute Genomics Platform"/>
            <consortium name="The Broad Institute Genome Sequencing Center for Infectious Disease"/>
            <person name="Wu L."/>
            <person name="Ma J."/>
        </authorList>
    </citation>
    <scope>NUCLEOTIDE SEQUENCE [LARGE SCALE GENOMIC DNA]</scope>
    <source>
        <strain evidence="2">CCUG 56029</strain>
    </source>
</reference>
<evidence type="ECO:0000313" key="1">
    <source>
        <dbReference type="EMBL" id="MFD1880404.1"/>
    </source>
</evidence>
<organism evidence="1 2">
    <name type="scientific">Paracoccus pacificus</name>
    <dbReference type="NCBI Taxonomy" id="1463598"/>
    <lineage>
        <taxon>Bacteria</taxon>
        <taxon>Pseudomonadati</taxon>
        <taxon>Pseudomonadota</taxon>
        <taxon>Alphaproteobacteria</taxon>
        <taxon>Rhodobacterales</taxon>
        <taxon>Paracoccaceae</taxon>
        <taxon>Paracoccus</taxon>
    </lineage>
</organism>
<evidence type="ECO:0008006" key="3">
    <source>
        <dbReference type="Google" id="ProtNLM"/>
    </source>
</evidence>